<reference evidence="2" key="1">
    <citation type="journal article" date="2023" name="Front. Plant Sci.">
        <title>Chromosomal-level genome assembly of Melastoma candidum provides insights into trichome evolution.</title>
        <authorList>
            <person name="Zhong Y."/>
            <person name="Wu W."/>
            <person name="Sun C."/>
            <person name="Zou P."/>
            <person name="Liu Y."/>
            <person name="Dai S."/>
            <person name="Zhou R."/>
        </authorList>
    </citation>
    <scope>NUCLEOTIDE SEQUENCE [LARGE SCALE GENOMIC DNA]</scope>
</reference>
<evidence type="ECO:0000313" key="1">
    <source>
        <dbReference type="EMBL" id="KAI4381621.1"/>
    </source>
</evidence>
<accession>A0ACB9RUW6</accession>
<name>A0ACB9RUW6_9MYRT</name>
<dbReference type="Proteomes" id="UP001057402">
    <property type="component" value="Chromosome 3"/>
</dbReference>
<protein>
    <submittedName>
        <fullName evidence="1">Uncharacterized protein</fullName>
    </submittedName>
</protein>
<evidence type="ECO:0000313" key="2">
    <source>
        <dbReference type="Proteomes" id="UP001057402"/>
    </source>
</evidence>
<comment type="caution">
    <text evidence="1">The sequence shown here is derived from an EMBL/GenBank/DDBJ whole genome shotgun (WGS) entry which is preliminary data.</text>
</comment>
<dbReference type="EMBL" id="CM042882">
    <property type="protein sequence ID" value="KAI4381621.1"/>
    <property type="molecule type" value="Genomic_DNA"/>
</dbReference>
<gene>
    <name evidence="1" type="ORF">MLD38_007680</name>
</gene>
<proteinExistence type="predicted"/>
<organism evidence="1 2">
    <name type="scientific">Melastoma candidum</name>
    <dbReference type="NCBI Taxonomy" id="119954"/>
    <lineage>
        <taxon>Eukaryota</taxon>
        <taxon>Viridiplantae</taxon>
        <taxon>Streptophyta</taxon>
        <taxon>Embryophyta</taxon>
        <taxon>Tracheophyta</taxon>
        <taxon>Spermatophyta</taxon>
        <taxon>Magnoliopsida</taxon>
        <taxon>eudicotyledons</taxon>
        <taxon>Gunneridae</taxon>
        <taxon>Pentapetalae</taxon>
        <taxon>rosids</taxon>
        <taxon>malvids</taxon>
        <taxon>Myrtales</taxon>
        <taxon>Melastomataceae</taxon>
        <taxon>Melastomatoideae</taxon>
        <taxon>Melastomateae</taxon>
        <taxon>Melastoma</taxon>
    </lineage>
</organism>
<sequence length="553" mass="62216">MALPRKVLMKKAQRFESRELQKNQIAPEHLSDLDELLNNVYATNRPTLGDYTNRVDIIRVFNVMAKEIYGKMDPPVVKGFGSFIMDLYSSGSDLDLSINFEISESFPREKQMETLRKFTRKLYSLRRKGHVSNIQPIMHARVPIVKFMDAGTKIECDLSVQNLDGILKSRLIHMISAIDERFQKLSFLMKIWAKVNGINSSKDKTLNSLSLISLVAFHLQTRNPPILPPFSCLFEDGTELAAIEKKVNGFLNYGKENKESLGFLFATLLIKLISVKNLWAKGLCASIYQGSWISKKLDPHCGFINVEDFTDRSENVSRAVGKREIQRISDLLSCSICALVSFLGGMLPMPQLKHLLFDPKSCPRAIKDEAENLTGTRTVVPYSSRNVSSCQVKKRLRNGNTRGKQATDPWEARVERKNPQSNPWEERKNQVDQHSRDSWNGWGANNKLKKYKLSYCAASGSCQAQKLTWEDKIVLSKYVPSPACQPGVTRSFNPSPQQRQGHQPILGSSSNFDSSHANSSAAGWSSWPSLSLANSSAAGWPSRPSLSSLLNRR</sequence>
<keyword evidence="2" id="KW-1185">Reference proteome</keyword>